<dbReference type="PANTHER" id="PTHR44688">
    <property type="entry name" value="DNA-BINDING TRANSCRIPTIONAL ACTIVATOR DEVR_DOSR"/>
    <property type="match status" value="1"/>
</dbReference>
<proteinExistence type="predicted"/>
<dbReference type="InterPro" id="IPR016032">
    <property type="entry name" value="Sig_transdc_resp-reg_C-effctor"/>
</dbReference>
<accession>A0ABW1J4N3</accession>
<evidence type="ECO:0000256" key="3">
    <source>
        <dbReference type="ARBA" id="ARBA00023163"/>
    </source>
</evidence>
<dbReference type="SUPFAM" id="SSF46894">
    <property type="entry name" value="C-terminal effector domain of the bipartite response regulators"/>
    <property type="match status" value="1"/>
</dbReference>
<dbReference type="CDD" id="cd06170">
    <property type="entry name" value="LuxR_C_like"/>
    <property type="match status" value="1"/>
</dbReference>
<dbReference type="PRINTS" id="PR00038">
    <property type="entry name" value="HTHLUXR"/>
</dbReference>
<name>A0ABW1J4N3_9PSEU</name>
<dbReference type="SMART" id="SM00421">
    <property type="entry name" value="HTH_LUXR"/>
    <property type="match status" value="1"/>
</dbReference>
<dbReference type="RefSeq" id="WP_379585834.1">
    <property type="nucleotide sequence ID" value="NZ_JBHSQW010000033.1"/>
</dbReference>
<dbReference type="Proteomes" id="UP001596302">
    <property type="component" value="Unassembled WGS sequence"/>
</dbReference>
<evidence type="ECO:0000256" key="2">
    <source>
        <dbReference type="ARBA" id="ARBA00023125"/>
    </source>
</evidence>
<evidence type="ECO:0000313" key="5">
    <source>
        <dbReference type="EMBL" id="MFC5995657.1"/>
    </source>
</evidence>
<evidence type="ECO:0000259" key="4">
    <source>
        <dbReference type="PROSITE" id="PS50043"/>
    </source>
</evidence>
<dbReference type="InterPro" id="IPR011990">
    <property type="entry name" value="TPR-like_helical_dom_sf"/>
</dbReference>
<dbReference type="PROSITE" id="PS50043">
    <property type="entry name" value="HTH_LUXR_2"/>
    <property type="match status" value="1"/>
</dbReference>
<dbReference type="PANTHER" id="PTHR44688:SF16">
    <property type="entry name" value="DNA-BINDING TRANSCRIPTIONAL ACTIVATOR DEVR_DOSR"/>
    <property type="match status" value="1"/>
</dbReference>
<dbReference type="SUPFAM" id="SSF48452">
    <property type="entry name" value="TPR-like"/>
    <property type="match status" value="2"/>
</dbReference>
<dbReference type="EMBL" id="JBHSQW010000033">
    <property type="protein sequence ID" value="MFC5995657.1"/>
    <property type="molecule type" value="Genomic_DNA"/>
</dbReference>
<dbReference type="InterPro" id="IPR000792">
    <property type="entry name" value="Tscrpt_reg_LuxR_C"/>
</dbReference>
<feature type="domain" description="HTH luxR-type" evidence="4">
    <location>
        <begin position="474"/>
        <end position="539"/>
    </location>
</feature>
<keyword evidence="1" id="KW-0805">Transcription regulation</keyword>
<comment type="caution">
    <text evidence="5">The sequence shown here is derived from an EMBL/GenBank/DDBJ whole genome shotgun (WGS) entry which is preliminary data.</text>
</comment>
<reference evidence="6" key="1">
    <citation type="journal article" date="2019" name="Int. J. Syst. Evol. Microbiol.">
        <title>The Global Catalogue of Microorganisms (GCM) 10K type strain sequencing project: providing services to taxonomists for standard genome sequencing and annotation.</title>
        <authorList>
            <consortium name="The Broad Institute Genomics Platform"/>
            <consortium name="The Broad Institute Genome Sequencing Center for Infectious Disease"/>
            <person name="Wu L."/>
            <person name="Ma J."/>
        </authorList>
    </citation>
    <scope>NUCLEOTIDE SEQUENCE [LARGE SCALE GENOMIC DNA]</scope>
    <source>
        <strain evidence="6">CCM 8391</strain>
    </source>
</reference>
<dbReference type="Gene3D" id="1.25.40.10">
    <property type="entry name" value="Tetratricopeptide repeat domain"/>
    <property type="match status" value="1"/>
</dbReference>
<gene>
    <name evidence="5" type="ORF">ACFQE5_15685</name>
</gene>
<dbReference type="PROSITE" id="PS00622">
    <property type="entry name" value="HTH_LUXR_1"/>
    <property type="match status" value="1"/>
</dbReference>
<keyword evidence="2" id="KW-0238">DNA-binding</keyword>
<dbReference type="InterPro" id="IPR036388">
    <property type="entry name" value="WH-like_DNA-bd_sf"/>
</dbReference>
<dbReference type="Gene3D" id="1.10.10.10">
    <property type="entry name" value="Winged helix-like DNA-binding domain superfamily/Winged helix DNA-binding domain"/>
    <property type="match status" value="1"/>
</dbReference>
<dbReference type="Pfam" id="PF00196">
    <property type="entry name" value="GerE"/>
    <property type="match status" value="1"/>
</dbReference>
<organism evidence="5 6">
    <name type="scientific">Pseudonocardia hispaniensis</name>
    <dbReference type="NCBI Taxonomy" id="904933"/>
    <lineage>
        <taxon>Bacteria</taxon>
        <taxon>Bacillati</taxon>
        <taxon>Actinomycetota</taxon>
        <taxon>Actinomycetes</taxon>
        <taxon>Pseudonocardiales</taxon>
        <taxon>Pseudonocardiaceae</taxon>
        <taxon>Pseudonocardia</taxon>
    </lineage>
</organism>
<keyword evidence="3" id="KW-0804">Transcription</keyword>
<evidence type="ECO:0000313" key="6">
    <source>
        <dbReference type="Proteomes" id="UP001596302"/>
    </source>
</evidence>
<protein>
    <submittedName>
        <fullName evidence="5">LuxR C-terminal-related transcriptional regulator</fullName>
    </submittedName>
</protein>
<evidence type="ECO:0000256" key="1">
    <source>
        <dbReference type="ARBA" id="ARBA00023015"/>
    </source>
</evidence>
<keyword evidence="6" id="KW-1185">Reference proteome</keyword>
<sequence>MGIIDDLARARDAYERREWVAAYGALSDLDPSCLAAADFARLATAAYLLGQRNDCVQALQRAYRVNLEAGETPAAVRCAFWLAMVLILGGEAAVGGGWVARSQRLLEEVPGDAVERGYVLIPMMFRDVAAGEFAAAHERAVEITGYGRRFHEPDLVAFGLSAEGRLLLYTGQVPQGVALLDEAMVGVVAGEVSPIFAGVVYCTMIEACQEISDFGRAAEWTSALTTWCEAQPGLVMFTGQCAVHRGQLMRVRGAFARALEEFDRAAQRYLSSGIPHAAGLAMCERAEVLRIQGELAAADEAYQKASALGHDPQPGLALLWLTRGRTHAALAAIRRLVAEPRDPVHRSQVLPAAVHILLACGETEEAAGPAAELSDLAERFGCAALQAMAGHARGSVLLAQGDAAAALPPLRAAAAQWAGLGCRYEMARCRVLIGKAYQWLGDLDSASTELTGARRAFAELGARPAEQEASGLLRPDAPCGLTAREVEVLRLVASGRSNAEIATELFLSERTVARHVSNILTKVEVSSRTAAAAFAYEHHLL</sequence>